<dbReference type="SMART" id="SM00198">
    <property type="entry name" value="SCP"/>
    <property type="match status" value="1"/>
</dbReference>
<feature type="domain" description="SCP" evidence="1">
    <location>
        <begin position="49"/>
        <end position="186"/>
    </location>
</feature>
<evidence type="ECO:0000259" key="1">
    <source>
        <dbReference type="SMART" id="SM00198"/>
    </source>
</evidence>
<protein>
    <submittedName>
        <fullName evidence="2">CAP domain-containing protein</fullName>
    </submittedName>
</protein>
<dbReference type="AlphaFoldDB" id="A0AAE0KM72"/>
<evidence type="ECO:0000313" key="2">
    <source>
        <dbReference type="EMBL" id="KAK3378790.1"/>
    </source>
</evidence>
<dbReference type="PANTHER" id="PTHR10334">
    <property type="entry name" value="CYSTEINE-RICH SECRETORY PROTEIN-RELATED"/>
    <property type="match status" value="1"/>
</dbReference>
<gene>
    <name evidence="2" type="ORF">B0T24DRAFT_693982</name>
</gene>
<dbReference type="InterPro" id="IPR001283">
    <property type="entry name" value="CRISP-related"/>
</dbReference>
<reference evidence="2" key="1">
    <citation type="journal article" date="2023" name="Mol. Phylogenet. Evol.">
        <title>Genome-scale phylogeny and comparative genomics of the fungal order Sordariales.</title>
        <authorList>
            <person name="Hensen N."/>
            <person name="Bonometti L."/>
            <person name="Westerberg I."/>
            <person name="Brannstrom I.O."/>
            <person name="Guillou S."/>
            <person name="Cros-Aarteil S."/>
            <person name="Calhoun S."/>
            <person name="Haridas S."/>
            <person name="Kuo A."/>
            <person name="Mondo S."/>
            <person name="Pangilinan J."/>
            <person name="Riley R."/>
            <person name="LaButti K."/>
            <person name="Andreopoulos B."/>
            <person name="Lipzen A."/>
            <person name="Chen C."/>
            <person name="Yan M."/>
            <person name="Daum C."/>
            <person name="Ng V."/>
            <person name="Clum A."/>
            <person name="Steindorff A."/>
            <person name="Ohm R.A."/>
            <person name="Martin F."/>
            <person name="Silar P."/>
            <person name="Natvig D.O."/>
            <person name="Lalanne C."/>
            <person name="Gautier V."/>
            <person name="Ament-Velasquez S.L."/>
            <person name="Kruys A."/>
            <person name="Hutchinson M.I."/>
            <person name="Powell A.J."/>
            <person name="Barry K."/>
            <person name="Miller A.N."/>
            <person name="Grigoriev I.V."/>
            <person name="Debuchy R."/>
            <person name="Gladieux P."/>
            <person name="Hiltunen Thoren M."/>
            <person name="Johannesson H."/>
        </authorList>
    </citation>
    <scope>NUCLEOTIDE SEQUENCE</scope>
    <source>
        <strain evidence="2">CBS 958.72</strain>
    </source>
</reference>
<reference evidence="2" key="2">
    <citation type="submission" date="2023-06" db="EMBL/GenBank/DDBJ databases">
        <authorList>
            <consortium name="Lawrence Berkeley National Laboratory"/>
            <person name="Haridas S."/>
            <person name="Hensen N."/>
            <person name="Bonometti L."/>
            <person name="Westerberg I."/>
            <person name="Brannstrom I.O."/>
            <person name="Guillou S."/>
            <person name="Cros-Aarteil S."/>
            <person name="Calhoun S."/>
            <person name="Kuo A."/>
            <person name="Mondo S."/>
            <person name="Pangilinan J."/>
            <person name="Riley R."/>
            <person name="Labutti K."/>
            <person name="Andreopoulos B."/>
            <person name="Lipzen A."/>
            <person name="Chen C."/>
            <person name="Yanf M."/>
            <person name="Daum C."/>
            <person name="Ng V."/>
            <person name="Clum A."/>
            <person name="Steindorff A."/>
            <person name="Ohm R."/>
            <person name="Martin F."/>
            <person name="Silar P."/>
            <person name="Natvig D."/>
            <person name="Lalanne C."/>
            <person name="Gautier V."/>
            <person name="Ament-Velasquez S.L."/>
            <person name="Kruys A."/>
            <person name="Hutchinson M.I."/>
            <person name="Powell A.J."/>
            <person name="Barry K."/>
            <person name="Miller A.N."/>
            <person name="Grigoriev I.V."/>
            <person name="Debuchy R."/>
            <person name="Gladieux P."/>
            <person name="Thoren M.H."/>
            <person name="Johannesson H."/>
        </authorList>
    </citation>
    <scope>NUCLEOTIDE SEQUENCE</scope>
    <source>
        <strain evidence="2">CBS 958.72</strain>
    </source>
</reference>
<name>A0AAE0KM72_9PEZI</name>
<accession>A0AAE0KM72</accession>
<keyword evidence="3" id="KW-1185">Reference proteome</keyword>
<dbReference type="InterPro" id="IPR014044">
    <property type="entry name" value="CAP_dom"/>
</dbReference>
<comment type="caution">
    <text evidence="2">The sequence shown here is derived from an EMBL/GenBank/DDBJ whole genome shotgun (WGS) entry which is preliminary data.</text>
</comment>
<dbReference type="Pfam" id="PF00188">
    <property type="entry name" value="CAP"/>
    <property type="match status" value="1"/>
</dbReference>
<proteinExistence type="predicted"/>
<dbReference type="Proteomes" id="UP001287356">
    <property type="component" value="Unassembled WGS sequence"/>
</dbReference>
<dbReference type="PRINTS" id="PR00837">
    <property type="entry name" value="V5TPXLIKE"/>
</dbReference>
<organism evidence="2 3">
    <name type="scientific">Lasiosphaeria ovina</name>
    <dbReference type="NCBI Taxonomy" id="92902"/>
    <lineage>
        <taxon>Eukaryota</taxon>
        <taxon>Fungi</taxon>
        <taxon>Dikarya</taxon>
        <taxon>Ascomycota</taxon>
        <taxon>Pezizomycotina</taxon>
        <taxon>Sordariomycetes</taxon>
        <taxon>Sordariomycetidae</taxon>
        <taxon>Sordariales</taxon>
        <taxon>Lasiosphaeriaceae</taxon>
        <taxon>Lasiosphaeria</taxon>
    </lineage>
</organism>
<dbReference type="Gene3D" id="3.40.33.10">
    <property type="entry name" value="CAP"/>
    <property type="match status" value="1"/>
</dbReference>
<dbReference type="SUPFAM" id="SSF55797">
    <property type="entry name" value="PR-1-like"/>
    <property type="match status" value="1"/>
</dbReference>
<dbReference type="EMBL" id="JAULSN010000002">
    <property type="protein sequence ID" value="KAK3378790.1"/>
    <property type="molecule type" value="Genomic_DNA"/>
</dbReference>
<dbReference type="InterPro" id="IPR035940">
    <property type="entry name" value="CAP_sf"/>
</dbReference>
<sequence length="194" mass="21260">MLAADLVVGDLFFCRGISSTTLSATARCDRLSSETAIAKRDSPPPADPTFINTALNAVNTIRVQHDAANLTWDADLAAIALTKANGCTLNHTGDYGENAYYFWFKPATRKPNFTAQTQAAFDAWVGQDEVDAYLAGNLIGGGHFTQTVWKSSQTLGCAFSTNYCAQNPKKEWWFYCDFFPAGNVIDQYEDNVTV</sequence>
<evidence type="ECO:0000313" key="3">
    <source>
        <dbReference type="Proteomes" id="UP001287356"/>
    </source>
</evidence>